<comment type="caution">
    <text evidence="1">The sequence shown here is derived from an EMBL/GenBank/DDBJ whole genome shotgun (WGS) entry which is preliminary data.</text>
</comment>
<organism evidence="1">
    <name type="scientific">marine sediment metagenome</name>
    <dbReference type="NCBI Taxonomy" id="412755"/>
    <lineage>
        <taxon>unclassified sequences</taxon>
        <taxon>metagenomes</taxon>
        <taxon>ecological metagenomes</taxon>
    </lineage>
</organism>
<dbReference type="AlphaFoldDB" id="A0A0F9H1D7"/>
<reference evidence="1" key="1">
    <citation type="journal article" date="2015" name="Nature">
        <title>Complex archaea that bridge the gap between prokaryotes and eukaryotes.</title>
        <authorList>
            <person name="Spang A."/>
            <person name="Saw J.H."/>
            <person name="Jorgensen S.L."/>
            <person name="Zaremba-Niedzwiedzka K."/>
            <person name="Martijn J."/>
            <person name="Lind A.E."/>
            <person name="van Eijk R."/>
            <person name="Schleper C."/>
            <person name="Guy L."/>
            <person name="Ettema T.J."/>
        </authorList>
    </citation>
    <scope>NUCLEOTIDE SEQUENCE</scope>
</reference>
<dbReference type="EMBL" id="LAZR01026308">
    <property type="protein sequence ID" value="KKL69142.1"/>
    <property type="molecule type" value="Genomic_DNA"/>
</dbReference>
<proteinExistence type="predicted"/>
<name>A0A0F9H1D7_9ZZZZ</name>
<protein>
    <submittedName>
        <fullName evidence="1">Uncharacterized protein</fullName>
    </submittedName>
</protein>
<accession>A0A0F9H1D7</accession>
<sequence>MAGGKWISPKEAVSMKDDLRRWWPWKWPTGGGGRGEWGPR</sequence>
<gene>
    <name evidence="1" type="ORF">LCGC14_2117950</name>
</gene>
<evidence type="ECO:0000313" key="1">
    <source>
        <dbReference type="EMBL" id="KKL69142.1"/>
    </source>
</evidence>